<dbReference type="InterPro" id="IPR012674">
    <property type="entry name" value="Calycin"/>
</dbReference>
<gene>
    <name evidence="3" type="ORF">O3P69_002696</name>
</gene>
<organism evidence="3 4">
    <name type="scientific">Scylla paramamosain</name>
    <name type="common">Mud crab</name>
    <dbReference type="NCBI Taxonomy" id="85552"/>
    <lineage>
        <taxon>Eukaryota</taxon>
        <taxon>Metazoa</taxon>
        <taxon>Ecdysozoa</taxon>
        <taxon>Arthropoda</taxon>
        <taxon>Crustacea</taxon>
        <taxon>Multicrustacea</taxon>
        <taxon>Malacostraca</taxon>
        <taxon>Eumalacostraca</taxon>
        <taxon>Eucarida</taxon>
        <taxon>Decapoda</taxon>
        <taxon>Pleocyemata</taxon>
        <taxon>Brachyura</taxon>
        <taxon>Eubrachyura</taxon>
        <taxon>Portunoidea</taxon>
        <taxon>Portunidae</taxon>
        <taxon>Portuninae</taxon>
        <taxon>Scylla</taxon>
    </lineage>
</organism>
<dbReference type="Gene3D" id="2.40.128.20">
    <property type="match status" value="1"/>
</dbReference>
<dbReference type="AlphaFoldDB" id="A0AAW0ULW4"/>
<dbReference type="EMBL" id="JARAKH010000009">
    <property type="protein sequence ID" value="KAK8401112.1"/>
    <property type="molecule type" value="Genomic_DNA"/>
</dbReference>
<accession>A0AAW0ULW4</accession>
<evidence type="ECO:0000313" key="4">
    <source>
        <dbReference type="Proteomes" id="UP001487740"/>
    </source>
</evidence>
<reference evidence="3 4" key="1">
    <citation type="submission" date="2023-03" db="EMBL/GenBank/DDBJ databases">
        <title>High-quality genome of Scylla paramamosain provides insights in environmental adaptation.</title>
        <authorList>
            <person name="Zhang L."/>
        </authorList>
    </citation>
    <scope>NUCLEOTIDE SEQUENCE [LARGE SCALE GENOMIC DNA]</scope>
    <source>
        <strain evidence="3">LZ_2023a</strain>
        <tissue evidence="3">Muscle</tissue>
    </source>
</reference>
<dbReference type="InterPro" id="IPR000566">
    <property type="entry name" value="Lipocln_cytosolic_FA-bd_dom"/>
</dbReference>
<proteinExistence type="predicted"/>
<feature type="region of interest" description="Disordered" evidence="1">
    <location>
        <begin position="231"/>
        <end position="282"/>
    </location>
</feature>
<keyword evidence="4" id="KW-1185">Reference proteome</keyword>
<dbReference type="SUPFAM" id="SSF50814">
    <property type="entry name" value="Lipocalins"/>
    <property type="match status" value="1"/>
</dbReference>
<evidence type="ECO:0000313" key="3">
    <source>
        <dbReference type="EMBL" id="KAK8401112.1"/>
    </source>
</evidence>
<name>A0AAW0ULW4_SCYPA</name>
<dbReference type="PANTHER" id="PTHR10612">
    <property type="entry name" value="APOLIPOPROTEIN D"/>
    <property type="match status" value="1"/>
</dbReference>
<feature type="region of interest" description="Disordered" evidence="1">
    <location>
        <begin position="335"/>
        <end position="362"/>
    </location>
</feature>
<evidence type="ECO:0000259" key="2">
    <source>
        <dbReference type="Pfam" id="PF00061"/>
    </source>
</evidence>
<feature type="compositionally biased region" description="Low complexity" evidence="1">
    <location>
        <begin position="264"/>
        <end position="275"/>
    </location>
</feature>
<dbReference type="Pfam" id="PF00061">
    <property type="entry name" value="Lipocalin"/>
    <property type="match status" value="1"/>
</dbReference>
<feature type="domain" description="Lipocalin/cytosolic fatty-acid binding" evidence="2">
    <location>
        <begin position="84"/>
        <end position="223"/>
    </location>
</feature>
<sequence>MWTSRCRSSVTLGVPWTPKAIAAVSIRWRLSHGLTLLLLTLLAGEMVTPVHGGLMDFSPPGMVQYGTCAQPKDHVSFRFDEFDGLWYQVEMVANNYMEAKKCITLDFRWDGVEYNVTTQGLNEYNEMVRQEATITLVERKDPATMKPYLQIWAPGVPPVPYHVVKTNYRHFACVYSCYELFSLMFEVFSVLSRGPEIDDAYLAECHRAFDALELDLTRLAPVQQTGVCDAIDLEGSGAGPEHQDEEEEDENALAALTSEEVNQRRPPNRASAPRSDLATGEEETMIEEMEDLLEEIAGGRRGGEALSSFQTRNDSVGDEAEDLNEESVVGFVKRPTSHLRPDKGRSRRPTMGGQRRRKEVSVENKDSFELYIDDPSLDFIYQEATNEHGGGDVEVEYGDKDERRAFMTPGSESLGSGWDGSSGSVPAPVPLLLLTLLSLILWPRVFFRP</sequence>
<dbReference type="Proteomes" id="UP001487740">
    <property type="component" value="Unassembled WGS sequence"/>
</dbReference>
<comment type="caution">
    <text evidence="3">The sequence shown here is derived from an EMBL/GenBank/DDBJ whole genome shotgun (WGS) entry which is preliminary data.</text>
</comment>
<evidence type="ECO:0000256" key="1">
    <source>
        <dbReference type="SAM" id="MobiDB-lite"/>
    </source>
</evidence>
<dbReference type="GO" id="GO:0000302">
    <property type="term" value="P:response to reactive oxygen species"/>
    <property type="evidence" value="ECO:0007669"/>
    <property type="project" value="TreeGrafter"/>
</dbReference>
<dbReference type="GO" id="GO:0006629">
    <property type="term" value="P:lipid metabolic process"/>
    <property type="evidence" value="ECO:0007669"/>
    <property type="project" value="TreeGrafter"/>
</dbReference>
<dbReference type="PANTHER" id="PTHR10612:SF34">
    <property type="entry name" value="APOLIPOPROTEIN D"/>
    <property type="match status" value="1"/>
</dbReference>
<dbReference type="GO" id="GO:0005737">
    <property type="term" value="C:cytoplasm"/>
    <property type="evidence" value="ECO:0007669"/>
    <property type="project" value="TreeGrafter"/>
</dbReference>
<protein>
    <recommendedName>
        <fullName evidence="2">Lipocalin/cytosolic fatty-acid binding domain-containing protein</fullName>
    </recommendedName>
</protein>